<dbReference type="EMBL" id="JACOQH010000001">
    <property type="protein sequence ID" value="MBC5752774.1"/>
    <property type="molecule type" value="Genomic_DNA"/>
</dbReference>
<feature type="signal peptide" evidence="2">
    <location>
        <begin position="1"/>
        <end position="26"/>
    </location>
</feature>
<organism evidence="3 4">
    <name type="scientific">Roseburia yibonii</name>
    <dbReference type="NCBI Taxonomy" id="2763063"/>
    <lineage>
        <taxon>Bacteria</taxon>
        <taxon>Bacillati</taxon>
        <taxon>Bacillota</taxon>
        <taxon>Clostridia</taxon>
        <taxon>Lachnospirales</taxon>
        <taxon>Lachnospiraceae</taxon>
        <taxon>Roseburia</taxon>
    </lineage>
</organism>
<proteinExistence type="predicted"/>
<reference evidence="3 4" key="1">
    <citation type="submission" date="2020-08" db="EMBL/GenBank/DDBJ databases">
        <title>Genome public.</title>
        <authorList>
            <person name="Liu C."/>
            <person name="Sun Q."/>
        </authorList>
    </citation>
    <scope>NUCLEOTIDE SEQUENCE [LARGE SCALE GENOMIC DNA]</scope>
    <source>
        <strain evidence="3 4">BX0805</strain>
    </source>
</reference>
<evidence type="ECO:0000313" key="4">
    <source>
        <dbReference type="Proteomes" id="UP000621540"/>
    </source>
</evidence>
<dbReference type="SUPFAM" id="SSF52266">
    <property type="entry name" value="SGNH hydrolase"/>
    <property type="match status" value="1"/>
</dbReference>
<accession>A0ABR7I785</accession>
<evidence type="ECO:0000256" key="2">
    <source>
        <dbReference type="SAM" id="SignalP"/>
    </source>
</evidence>
<dbReference type="Gene3D" id="3.40.50.1110">
    <property type="entry name" value="SGNH hydrolase"/>
    <property type="match status" value="1"/>
</dbReference>
<keyword evidence="2" id="KW-0732">Signal</keyword>
<gene>
    <name evidence="3" type="ORF">H8Z76_01825</name>
</gene>
<sequence length="675" mass="74892">MKKRMQRFVVALMATMMFTSISPVSALATEMPVPVETETEVPTEPGEVEPSSEMEEIPQVPEEETEAVPDEETENEAAVEALEQQLEEENPIVEEDVAPELLQAADSYLNLTGICYNIRNNGVDVGVAYDTDAQSVDFRWEAYNLDTQSWSVIADWNGGNWATWTPTAGNYWLHAEARTASGRTADYTICFYAPRDYNDNYLALNGICYIDHGHTIDVGVNYDTASSSVQFRWQSYNLDTQGWETIADWNGGNWATWTPKKGNYWLQVQAKAADGNVKAYTICFAATKNYSTDYVDLNGICMIQDYNKVDMGVSYESSDSNVKFMWQVYDVNAGSWTTVSNWSKSNWTTWNVTSGSYWVNVTARTSKGTVESFCQGVNLQDKNYIAINGITMNKHSHSVDLNVNYTSGDTNMNFMWQIYDLSTNTWTTISDWSASTQATWNVSSGSYWVNVTARNGAGKTVSYCEGVNLQSKFNYVAFGNSLTAHPIVAGLWWGNWGMAATTPDKDYFHLVTSGLQQDYANVTASCHYLKSWEEDTNRNNHLGEMDPYLNADVDLVTIQLGDNIVAGKETLYNDFYNIVAHVKEKAPNAQIMVVSSFCWPDPTVTAAQINACNELGATFIDLSPISGNPAYRAGTGGSVYGEDGAWHTITNGAVGAHPNDAGFAYIAQQILANIK</sequence>
<feature type="region of interest" description="Disordered" evidence="1">
    <location>
        <begin position="38"/>
        <end position="70"/>
    </location>
</feature>
<evidence type="ECO:0000256" key="1">
    <source>
        <dbReference type="SAM" id="MobiDB-lite"/>
    </source>
</evidence>
<dbReference type="RefSeq" id="WP_186981476.1">
    <property type="nucleotide sequence ID" value="NZ_JACOQH010000001.1"/>
</dbReference>
<dbReference type="Proteomes" id="UP000621540">
    <property type="component" value="Unassembled WGS sequence"/>
</dbReference>
<protein>
    <recommendedName>
        <fullName evidence="5">SGNH hydrolase-type esterase domain-containing protein</fullName>
    </recommendedName>
</protein>
<comment type="caution">
    <text evidence="3">The sequence shown here is derived from an EMBL/GenBank/DDBJ whole genome shotgun (WGS) entry which is preliminary data.</text>
</comment>
<evidence type="ECO:0000313" key="3">
    <source>
        <dbReference type="EMBL" id="MBC5752774.1"/>
    </source>
</evidence>
<dbReference type="CDD" id="cd00229">
    <property type="entry name" value="SGNH_hydrolase"/>
    <property type="match status" value="1"/>
</dbReference>
<evidence type="ECO:0008006" key="5">
    <source>
        <dbReference type="Google" id="ProtNLM"/>
    </source>
</evidence>
<keyword evidence="4" id="KW-1185">Reference proteome</keyword>
<name>A0ABR7I785_9FIRM</name>
<dbReference type="InterPro" id="IPR036514">
    <property type="entry name" value="SGNH_hydro_sf"/>
</dbReference>
<feature type="chain" id="PRO_5047445180" description="SGNH hydrolase-type esterase domain-containing protein" evidence="2">
    <location>
        <begin position="27"/>
        <end position="675"/>
    </location>
</feature>